<organism evidence="2">
    <name type="scientific">uncultured Propionibacteriaceae bacterium</name>
    <dbReference type="NCBI Taxonomy" id="257457"/>
    <lineage>
        <taxon>Bacteria</taxon>
        <taxon>Bacillati</taxon>
        <taxon>Actinomycetota</taxon>
        <taxon>Actinomycetes</taxon>
        <taxon>Propionibacteriales</taxon>
        <taxon>Propionibacteriaceae</taxon>
        <taxon>environmental samples</taxon>
    </lineage>
</organism>
<gene>
    <name evidence="2" type="ORF">AVDCRST_MAG75-2283</name>
</gene>
<reference evidence="2" key="1">
    <citation type="submission" date="2020-02" db="EMBL/GenBank/DDBJ databases">
        <authorList>
            <person name="Meier V. D."/>
        </authorList>
    </citation>
    <scope>NUCLEOTIDE SEQUENCE</scope>
    <source>
        <strain evidence="2">AVDCRST_MAG75</strain>
    </source>
</reference>
<feature type="compositionally biased region" description="Basic and acidic residues" evidence="1">
    <location>
        <begin position="1"/>
        <end position="19"/>
    </location>
</feature>
<evidence type="ECO:0000313" key="2">
    <source>
        <dbReference type="EMBL" id="CAA9403435.1"/>
    </source>
</evidence>
<protein>
    <submittedName>
        <fullName evidence="2">Uncharacterized protein</fullName>
    </submittedName>
</protein>
<name>A0A6J4P5L7_9ACTN</name>
<accession>A0A6J4P5L7</accession>
<evidence type="ECO:0000256" key="1">
    <source>
        <dbReference type="SAM" id="MobiDB-lite"/>
    </source>
</evidence>
<dbReference type="EMBL" id="CADCUO010000156">
    <property type="protein sequence ID" value="CAA9403435.1"/>
    <property type="molecule type" value="Genomic_DNA"/>
</dbReference>
<dbReference type="AlphaFoldDB" id="A0A6J4P5L7"/>
<sequence length="56" mass="6137">MCERPPFDRAQVRAGREGLTEFWGTGTGTGTGTGRHRAASPMSVSQVRARFPLRMT</sequence>
<feature type="region of interest" description="Disordered" evidence="1">
    <location>
        <begin position="1"/>
        <end position="44"/>
    </location>
</feature>
<proteinExistence type="predicted"/>